<proteinExistence type="predicted"/>
<keyword evidence="2" id="KW-1185">Reference proteome</keyword>
<evidence type="ECO:0000313" key="1">
    <source>
        <dbReference type="EMBL" id="CRL31313.1"/>
    </source>
</evidence>
<organism evidence="1 2">
    <name type="scientific">Penicillium camemberti (strain FM 013)</name>
    <dbReference type="NCBI Taxonomy" id="1429867"/>
    <lineage>
        <taxon>Eukaryota</taxon>
        <taxon>Fungi</taxon>
        <taxon>Dikarya</taxon>
        <taxon>Ascomycota</taxon>
        <taxon>Pezizomycotina</taxon>
        <taxon>Eurotiomycetes</taxon>
        <taxon>Eurotiomycetidae</taxon>
        <taxon>Eurotiales</taxon>
        <taxon>Aspergillaceae</taxon>
        <taxon>Penicillium</taxon>
    </lineage>
</organism>
<gene>
    <name evidence="1" type="ORF">PCAMFM013_S115g000003</name>
</gene>
<dbReference type="Proteomes" id="UP000053732">
    <property type="component" value="Unassembled WGS sequence"/>
</dbReference>
<accession>A0A0G4PYR5</accession>
<dbReference type="AlphaFoldDB" id="A0A0G4PYR5"/>
<name>A0A0G4PYR5_PENC3</name>
<reference evidence="1 2" key="1">
    <citation type="journal article" date="2014" name="Nat. Commun.">
        <title>Multiple recent horizontal transfers of a large genomic region in cheese making fungi.</title>
        <authorList>
            <person name="Cheeseman K."/>
            <person name="Ropars J."/>
            <person name="Renault P."/>
            <person name="Dupont J."/>
            <person name="Gouzy J."/>
            <person name="Branca A."/>
            <person name="Abraham A.L."/>
            <person name="Ceppi M."/>
            <person name="Conseiller E."/>
            <person name="Debuchy R."/>
            <person name="Malagnac F."/>
            <person name="Goarin A."/>
            <person name="Silar P."/>
            <person name="Lacoste S."/>
            <person name="Sallet E."/>
            <person name="Bensimon A."/>
            <person name="Giraud T."/>
            <person name="Brygoo Y."/>
        </authorList>
    </citation>
    <scope>NUCLEOTIDE SEQUENCE [LARGE SCALE GENOMIC DNA]</scope>
    <source>
        <strain evidence="2">FM 013</strain>
    </source>
</reference>
<dbReference type="EMBL" id="HG793246">
    <property type="protein sequence ID" value="CRL31313.1"/>
    <property type="molecule type" value="Genomic_DNA"/>
</dbReference>
<sequence>MWKFTKIGFGAYSYLPPAESGGSGIPPSFPWVLSVRNLPTKSSQGSPYCRMTAVYPT</sequence>
<evidence type="ECO:0000313" key="2">
    <source>
        <dbReference type="Proteomes" id="UP000053732"/>
    </source>
</evidence>
<protein>
    <submittedName>
        <fullName evidence="1">Str. FM013</fullName>
    </submittedName>
</protein>